<keyword evidence="9" id="KW-0808">Transferase</keyword>
<comment type="caution">
    <text evidence="9">The sequence shown here is derived from an EMBL/GenBank/DDBJ whole genome shotgun (WGS) entry which is preliminary data.</text>
</comment>
<feature type="transmembrane region" description="Helical" evidence="7">
    <location>
        <begin position="185"/>
        <end position="205"/>
    </location>
</feature>
<dbReference type="EMBL" id="JAUDCL010000001">
    <property type="protein sequence ID" value="MDM8199730.1"/>
    <property type="molecule type" value="Genomic_DNA"/>
</dbReference>
<gene>
    <name evidence="9" type="ORF">QUW08_00195</name>
</gene>
<keyword evidence="6 7" id="KW-0472">Membrane</keyword>
<feature type="transmembrane region" description="Helical" evidence="7">
    <location>
        <begin position="289"/>
        <end position="309"/>
    </location>
</feature>
<organism evidence="9 10">
    <name type="scientific">Allofournierella massiliensis</name>
    <dbReference type="NCBI Taxonomy" id="1650663"/>
    <lineage>
        <taxon>Bacteria</taxon>
        <taxon>Bacillati</taxon>
        <taxon>Bacillota</taxon>
        <taxon>Clostridia</taxon>
        <taxon>Eubacteriales</taxon>
        <taxon>Oscillospiraceae</taxon>
        <taxon>Allofournierella</taxon>
    </lineage>
</organism>
<feature type="transmembrane region" description="Helical" evidence="7">
    <location>
        <begin position="28"/>
        <end position="51"/>
    </location>
</feature>
<evidence type="ECO:0000256" key="3">
    <source>
        <dbReference type="ARBA" id="ARBA00022475"/>
    </source>
</evidence>
<evidence type="ECO:0000256" key="1">
    <source>
        <dbReference type="ARBA" id="ARBA00004651"/>
    </source>
</evidence>
<dbReference type="InterPro" id="IPR002656">
    <property type="entry name" value="Acyl_transf_3_dom"/>
</dbReference>
<keyword evidence="9" id="KW-0012">Acyltransferase</keyword>
<dbReference type="Proteomes" id="UP001529380">
    <property type="component" value="Unassembled WGS sequence"/>
</dbReference>
<feature type="transmembrane region" description="Helical" evidence="7">
    <location>
        <begin position="248"/>
        <end position="269"/>
    </location>
</feature>
<dbReference type="RefSeq" id="WP_289598362.1">
    <property type="nucleotide sequence ID" value="NZ_JAUDCL010000001.1"/>
</dbReference>
<feature type="transmembrane region" description="Helical" evidence="7">
    <location>
        <begin position="114"/>
        <end position="131"/>
    </location>
</feature>
<evidence type="ECO:0000256" key="6">
    <source>
        <dbReference type="ARBA" id="ARBA00023136"/>
    </source>
</evidence>
<feature type="domain" description="Acyltransferase 3" evidence="8">
    <location>
        <begin position="1"/>
        <end position="336"/>
    </location>
</feature>
<accession>A0ABT7UN98</accession>
<evidence type="ECO:0000256" key="2">
    <source>
        <dbReference type="ARBA" id="ARBA00007400"/>
    </source>
</evidence>
<evidence type="ECO:0000259" key="8">
    <source>
        <dbReference type="Pfam" id="PF01757"/>
    </source>
</evidence>
<feature type="transmembrane region" description="Helical" evidence="7">
    <location>
        <begin position="217"/>
        <end position="236"/>
    </location>
</feature>
<evidence type="ECO:0000256" key="4">
    <source>
        <dbReference type="ARBA" id="ARBA00022692"/>
    </source>
</evidence>
<keyword evidence="4 7" id="KW-0812">Transmembrane</keyword>
<feature type="transmembrane region" description="Helical" evidence="7">
    <location>
        <begin position="63"/>
        <end position="84"/>
    </location>
</feature>
<comment type="similarity">
    <text evidence="2">Belongs to the acyltransferase 3 family.</text>
</comment>
<dbReference type="Pfam" id="PF01757">
    <property type="entry name" value="Acyl_transf_3"/>
    <property type="match status" value="1"/>
</dbReference>
<keyword evidence="3" id="KW-1003">Cell membrane</keyword>
<dbReference type="GO" id="GO:0016746">
    <property type="term" value="F:acyltransferase activity"/>
    <property type="evidence" value="ECO:0007669"/>
    <property type="project" value="UniProtKB-KW"/>
</dbReference>
<name>A0ABT7UN98_9FIRM</name>
<keyword evidence="5 7" id="KW-1133">Transmembrane helix</keyword>
<comment type="subcellular location">
    <subcellularLocation>
        <location evidence="1">Cell membrane</location>
        <topology evidence="1">Multi-pass membrane protein</topology>
    </subcellularLocation>
</comment>
<evidence type="ECO:0000256" key="7">
    <source>
        <dbReference type="SAM" id="Phobius"/>
    </source>
</evidence>
<proteinExistence type="inferred from homology"/>
<dbReference type="PANTHER" id="PTHR40074:SF2">
    <property type="entry name" value="O-ACETYLTRANSFERASE WECH"/>
    <property type="match status" value="1"/>
</dbReference>
<feature type="transmembrane region" description="Helical" evidence="7">
    <location>
        <begin position="143"/>
        <end position="165"/>
    </location>
</feature>
<evidence type="ECO:0000256" key="5">
    <source>
        <dbReference type="ARBA" id="ARBA00022989"/>
    </source>
</evidence>
<feature type="transmembrane region" description="Helical" evidence="7">
    <location>
        <begin position="315"/>
        <end position="336"/>
    </location>
</feature>
<sequence length="348" mass="39736">MDAIKALAIYLVCQTHYMHFNTSIFDNFIAITSCMGVPLFFMVNGALLLNRGKCDIHRHYQKTLRIILLCALWKLLSMLVQALAWNKDLGALAPGDILSFLIGKNTLDGFELGHFWYLYALVGIYCIYPLLKCSWDSSAGRTATRYLLGIIAFFTFGLNGISLLWGVFCHIFKLQSSFSFSYMQSFYIFGTYGYCIVWFLLGGELYEFTQKNHSTSYLIPALCTFGAGWLLLLGINRFQNLSADANCIVIDGYFSIATALMCVSLFYVFCTTLKDRKNRLIQYISQNTWGIYMLHMLVGIVFLKIQFRFNFPCGIVLNTVKSIWMIAASLLIIWVAKKIPLIRKLFSF</sequence>
<evidence type="ECO:0000313" key="10">
    <source>
        <dbReference type="Proteomes" id="UP001529380"/>
    </source>
</evidence>
<reference evidence="9 10" key="1">
    <citation type="submission" date="2023-06" db="EMBL/GenBank/DDBJ databases">
        <title>Identification and characterization of horizontal gene transfer across gut microbiota members of farm animals based on homology search.</title>
        <authorList>
            <person name="Schwarzerova J."/>
            <person name="Nykrynova M."/>
            <person name="Jureckova K."/>
            <person name="Cejkova D."/>
            <person name="Rychlik I."/>
        </authorList>
    </citation>
    <scope>NUCLEOTIDE SEQUENCE [LARGE SCALE GENOMIC DNA]</scope>
    <source>
        <strain evidence="9 10">ET340</strain>
    </source>
</reference>
<keyword evidence="10" id="KW-1185">Reference proteome</keyword>
<protein>
    <submittedName>
        <fullName evidence="9">Acyltransferase family protein</fullName>
    </submittedName>
</protein>
<evidence type="ECO:0000313" key="9">
    <source>
        <dbReference type="EMBL" id="MDM8199730.1"/>
    </source>
</evidence>
<dbReference type="PANTHER" id="PTHR40074">
    <property type="entry name" value="O-ACETYLTRANSFERASE WECH"/>
    <property type="match status" value="1"/>
</dbReference>